<protein>
    <submittedName>
        <fullName evidence="1">Uncharacterized protein</fullName>
    </submittedName>
</protein>
<sequence length="104" mass="12024">MSRALFYAEPYYRVFRRCPRGANWLARKWPHLIGGENMTLFTSTHDPAFFAHLAMSDRLAIWQSRDPATRQNAIYGTTTFLNYPPSRNVTLLDVVVMDQLEASL</sequence>
<evidence type="ECO:0000313" key="2">
    <source>
        <dbReference type="Proteomes" id="UP001143910"/>
    </source>
</evidence>
<dbReference type="Proteomes" id="UP001143910">
    <property type="component" value="Unassembled WGS sequence"/>
</dbReference>
<reference evidence="1" key="1">
    <citation type="submission" date="2022-08" db="EMBL/GenBank/DDBJ databases">
        <title>Genome Sequence of Lecanicillium fungicola.</title>
        <authorList>
            <person name="Buettner E."/>
        </authorList>
    </citation>
    <scope>NUCLEOTIDE SEQUENCE</scope>
    <source>
        <strain evidence="1">Babe33</strain>
    </source>
</reference>
<accession>A0ACC1NJ44</accession>
<keyword evidence="2" id="KW-1185">Reference proteome</keyword>
<organism evidence="1 2">
    <name type="scientific">Zarea fungicola</name>
    <dbReference type="NCBI Taxonomy" id="93591"/>
    <lineage>
        <taxon>Eukaryota</taxon>
        <taxon>Fungi</taxon>
        <taxon>Dikarya</taxon>
        <taxon>Ascomycota</taxon>
        <taxon>Pezizomycotina</taxon>
        <taxon>Sordariomycetes</taxon>
        <taxon>Hypocreomycetidae</taxon>
        <taxon>Hypocreales</taxon>
        <taxon>Cordycipitaceae</taxon>
        <taxon>Zarea</taxon>
    </lineage>
</organism>
<gene>
    <name evidence="1" type="ORF">NQ176_g3816</name>
</gene>
<dbReference type="EMBL" id="JANJQO010000374">
    <property type="protein sequence ID" value="KAJ2978444.1"/>
    <property type="molecule type" value="Genomic_DNA"/>
</dbReference>
<name>A0ACC1NJ44_9HYPO</name>
<comment type="caution">
    <text evidence="1">The sequence shown here is derived from an EMBL/GenBank/DDBJ whole genome shotgun (WGS) entry which is preliminary data.</text>
</comment>
<evidence type="ECO:0000313" key="1">
    <source>
        <dbReference type="EMBL" id="KAJ2978444.1"/>
    </source>
</evidence>
<proteinExistence type="predicted"/>